<dbReference type="PRINTS" id="PR00080">
    <property type="entry name" value="SDRFAMILY"/>
</dbReference>
<dbReference type="NCBIfam" id="NF005861">
    <property type="entry name" value="PRK07791.1"/>
    <property type="match status" value="1"/>
</dbReference>
<gene>
    <name evidence="5" type="ORF">HD596_006729</name>
</gene>
<dbReference type="FunFam" id="3.40.50.720:FF:000446">
    <property type="entry name" value="Short chain dehydrogenase"/>
    <property type="match status" value="1"/>
</dbReference>
<dbReference type="InterPro" id="IPR057326">
    <property type="entry name" value="KR_dom"/>
</dbReference>
<dbReference type="PANTHER" id="PTHR45024">
    <property type="entry name" value="DEHYDROGENASES, SHORT CHAIN"/>
    <property type="match status" value="1"/>
</dbReference>
<name>A0A7W9GA18_9ACTN</name>
<dbReference type="PANTHER" id="PTHR45024:SF2">
    <property type="entry name" value="SCP2 DOMAIN-CONTAINING PROTEIN"/>
    <property type="match status" value="1"/>
</dbReference>
<evidence type="ECO:0000259" key="4">
    <source>
        <dbReference type="SMART" id="SM00822"/>
    </source>
</evidence>
<evidence type="ECO:0000256" key="1">
    <source>
        <dbReference type="ARBA" id="ARBA00006484"/>
    </source>
</evidence>
<dbReference type="Gene3D" id="3.40.50.720">
    <property type="entry name" value="NAD(P)-binding Rossmann-like Domain"/>
    <property type="match status" value="1"/>
</dbReference>
<dbReference type="PROSITE" id="PS00061">
    <property type="entry name" value="ADH_SHORT"/>
    <property type="match status" value="1"/>
</dbReference>
<dbReference type="Proteomes" id="UP000579153">
    <property type="component" value="Unassembled WGS sequence"/>
</dbReference>
<dbReference type="AlphaFoldDB" id="A0A7W9GA18"/>
<dbReference type="EMBL" id="JACHMB010000001">
    <property type="protein sequence ID" value="MBB5779973.1"/>
    <property type="molecule type" value="Genomic_DNA"/>
</dbReference>
<dbReference type="Pfam" id="PF00106">
    <property type="entry name" value="adh_short"/>
    <property type="match status" value="1"/>
</dbReference>
<dbReference type="InterPro" id="IPR002347">
    <property type="entry name" value="SDR_fam"/>
</dbReference>
<dbReference type="InterPro" id="IPR020904">
    <property type="entry name" value="Sc_DH/Rdtase_CS"/>
</dbReference>
<protein>
    <submittedName>
        <fullName evidence="5">NAD(P)-dependent dehydrogenase (Short-subunit alcohol dehydrogenase family)</fullName>
    </submittedName>
</protein>
<organism evidence="5 6">
    <name type="scientific">Nonomuraea jabiensis</name>
    <dbReference type="NCBI Taxonomy" id="882448"/>
    <lineage>
        <taxon>Bacteria</taxon>
        <taxon>Bacillati</taxon>
        <taxon>Actinomycetota</taxon>
        <taxon>Actinomycetes</taxon>
        <taxon>Streptosporangiales</taxon>
        <taxon>Streptosporangiaceae</taxon>
        <taxon>Nonomuraea</taxon>
    </lineage>
</organism>
<dbReference type="SMART" id="SM00822">
    <property type="entry name" value="PKS_KR"/>
    <property type="match status" value="1"/>
</dbReference>
<dbReference type="RefSeq" id="WP_185073203.1">
    <property type="nucleotide sequence ID" value="NZ_JACHMB010000001.1"/>
</dbReference>
<evidence type="ECO:0000256" key="3">
    <source>
        <dbReference type="RuleBase" id="RU000363"/>
    </source>
</evidence>
<evidence type="ECO:0000313" key="5">
    <source>
        <dbReference type="EMBL" id="MBB5779973.1"/>
    </source>
</evidence>
<accession>A0A7W9GA18</accession>
<sequence>MSGICEGRVAIVTGAGRGLGRAHALELARQGAHVVVNDLGGATDGTGSDAGAAQLVVEEILAAGGKAVANTDDVADWAGARRLVEQAVSEFGGLDVLVNNAGILRDQTIASMTEENWDAVIRVHLRGTAGPTRFAAEYWRARAKGSGRPLGARLINTTSASGIYGNFGQSNYGAAKAGIAAFTVITALELGRYGVTVNAVAPAAFTRLTENLMPAEHAAALAPEHVSPLVVWLASAESDGVTGRVFDVGGGRIGVAEGWRLGPEVTRQDLWDAAELGRVIPDLVAKAAPNVDMLGRTPAGD</sequence>
<feature type="domain" description="Ketoreductase" evidence="4">
    <location>
        <begin position="8"/>
        <end position="211"/>
    </location>
</feature>
<dbReference type="GO" id="GO:0016491">
    <property type="term" value="F:oxidoreductase activity"/>
    <property type="evidence" value="ECO:0007669"/>
    <property type="project" value="UniProtKB-KW"/>
</dbReference>
<dbReference type="PRINTS" id="PR00081">
    <property type="entry name" value="GDHRDH"/>
</dbReference>
<keyword evidence="6" id="KW-1185">Reference proteome</keyword>
<dbReference type="InterPro" id="IPR036291">
    <property type="entry name" value="NAD(P)-bd_dom_sf"/>
</dbReference>
<reference evidence="5 6" key="1">
    <citation type="submission" date="2020-08" db="EMBL/GenBank/DDBJ databases">
        <title>Sequencing the genomes of 1000 actinobacteria strains.</title>
        <authorList>
            <person name="Klenk H.-P."/>
        </authorList>
    </citation>
    <scope>NUCLEOTIDE SEQUENCE [LARGE SCALE GENOMIC DNA]</scope>
    <source>
        <strain evidence="5 6">DSM 45507</strain>
    </source>
</reference>
<dbReference type="InterPro" id="IPR051687">
    <property type="entry name" value="Peroxisomal_Beta-Oxidation"/>
</dbReference>
<comment type="similarity">
    <text evidence="1 3">Belongs to the short-chain dehydrogenases/reductases (SDR) family.</text>
</comment>
<evidence type="ECO:0000256" key="2">
    <source>
        <dbReference type="ARBA" id="ARBA00023002"/>
    </source>
</evidence>
<comment type="caution">
    <text evidence="5">The sequence shown here is derived from an EMBL/GenBank/DDBJ whole genome shotgun (WGS) entry which is preliminary data.</text>
</comment>
<keyword evidence="2" id="KW-0560">Oxidoreductase</keyword>
<evidence type="ECO:0000313" key="6">
    <source>
        <dbReference type="Proteomes" id="UP000579153"/>
    </source>
</evidence>
<proteinExistence type="inferred from homology"/>
<dbReference type="SUPFAM" id="SSF51735">
    <property type="entry name" value="NAD(P)-binding Rossmann-fold domains"/>
    <property type="match status" value="1"/>
</dbReference>